<name>A0A5K8A1N2_9BACT</name>
<evidence type="ECO:0000256" key="1">
    <source>
        <dbReference type="SAM" id="SignalP"/>
    </source>
</evidence>
<dbReference type="KEGG" id="dov:DSCO28_70250"/>
<evidence type="ECO:0008006" key="4">
    <source>
        <dbReference type="Google" id="ProtNLM"/>
    </source>
</evidence>
<keyword evidence="1" id="KW-0732">Signal</keyword>
<protein>
    <recommendedName>
        <fullName evidence="4">DUF2846 domain-containing protein</fullName>
    </recommendedName>
</protein>
<dbReference type="Proteomes" id="UP000425960">
    <property type="component" value="Chromosome"/>
</dbReference>
<accession>A0A5K8A1N2</accession>
<reference evidence="2 3" key="1">
    <citation type="submission" date="2019-11" db="EMBL/GenBank/DDBJ databases">
        <title>Comparative genomics of hydrocarbon-degrading Desulfosarcina strains.</title>
        <authorList>
            <person name="Watanabe M."/>
            <person name="Kojima H."/>
            <person name="Fukui M."/>
        </authorList>
    </citation>
    <scope>NUCLEOTIDE SEQUENCE [LARGE SCALE GENOMIC DNA]</scope>
    <source>
        <strain evidence="2 3">28bB2T</strain>
    </source>
</reference>
<evidence type="ECO:0000313" key="3">
    <source>
        <dbReference type="Proteomes" id="UP000425960"/>
    </source>
</evidence>
<dbReference type="EMBL" id="AP021876">
    <property type="protein sequence ID" value="BBO86459.1"/>
    <property type="molecule type" value="Genomic_DNA"/>
</dbReference>
<organism evidence="2 3">
    <name type="scientific">Desulfosarcina ovata subsp. sediminis</name>
    <dbReference type="NCBI Taxonomy" id="885957"/>
    <lineage>
        <taxon>Bacteria</taxon>
        <taxon>Pseudomonadati</taxon>
        <taxon>Thermodesulfobacteriota</taxon>
        <taxon>Desulfobacteria</taxon>
        <taxon>Desulfobacterales</taxon>
        <taxon>Desulfosarcinaceae</taxon>
        <taxon>Desulfosarcina</taxon>
    </lineage>
</organism>
<evidence type="ECO:0000313" key="2">
    <source>
        <dbReference type="EMBL" id="BBO86459.1"/>
    </source>
</evidence>
<gene>
    <name evidence="2" type="ORF">DSCO28_70250</name>
</gene>
<feature type="signal peptide" evidence="1">
    <location>
        <begin position="1"/>
        <end position="41"/>
    </location>
</feature>
<sequence length="172" mass="18933">MNKNLNCFWFKLFLLTTFKRLSSSKFIVSVCFILLVSCSTASGPTFEEIAPSDYQSIIYIYKVGSFRGSALSWNLSANGKPITIVTNKGYFPYIAGVGNVTFSAKIRAGFGTLLSAAFDSGPELISINVEPNKSYFVKVRVGSAHDLVPELVPIEQGLHEIKNLSIFKTEDN</sequence>
<dbReference type="AlphaFoldDB" id="A0A5K8A1N2"/>
<feature type="chain" id="PRO_5024442740" description="DUF2846 domain-containing protein" evidence="1">
    <location>
        <begin position="42"/>
        <end position="172"/>
    </location>
</feature>
<dbReference type="RefSeq" id="WP_155325740.1">
    <property type="nucleotide sequence ID" value="NZ_AP021876.1"/>
</dbReference>
<proteinExistence type="predicted"/>